<comment type="subcellular location">
    <subcellularLocation>
        <location evidence="1 7">Cell membrane</location>
        <topology evidence="1 7">Multi-pass membrane protein</topology>
    </subcellularLocation>
</comment>
<dbReference type="GO" id="GO:0004129">
    <property type="term" value="F:cytochrome-c oxidase activity"/>
    <property type="evidence" value="ECO:0007669"/>
    <property type="project" value="InterPro"/>
</dbReference>
<dbReference type="PANTHER" id="PTHR11403">
    <property type="entry name" value="CYTOCHROME C OXIDASE SUBUNIT III"/>
    <property type="match status" value="1"/>
</dbReference>
<accession>A0A1H6WH97</accession>
<dbReference type="InterPro" id="IPR035973">
    <property type="entry name" value="Cyt_c_oxidase_su3-like_sf"/>
</dbReference>
<dbReference type="InterPro" id="IPR013833">
    <property type="entry name" value="Cyt_c_oxidase_su3_a-hlx"/>
</dbReference>
<feature type="domain" description="Heme-copper oxidase subunit III family profile" evidence="9">
    <location>
        <begin position="1"/>
        <end position="204"/>
    </location>
</feature>
<dbReference type="RefSeq" id="WP_090337256.1">
    <property type="nucleotide sequence ID" value="NZ_FNXY01000005.1"/>
</dbReference>
<evidence type="ECO:0000256" key="1">
    <source>
        <dbReference type="ARBA" id="ARBA00004651"/>
    </source>
</evidence>
<evidence type="ECO:0000256" key="7">
    <source>
        <dbReference type="RuleBase" id="RU003376"/>
    </source>
</evidence>
<dbReference type="EMBL" id="FNXY01000005">
    <property type="protein sequence ID" value="SEJ15086.1"/>
    <property type="molecule type" value="Genomic_DNA"/>
</dbReference>
<keyword evidence="3" id="KW-1003">Cell membrane</keyword>
<evidence type="ECO:0000259" key="9">
    <source>
        <dbReference type="PROSITE" id="PS50253"/>
    </source>
</evidence>
<evidence type="ECO:0000256" key="3">
    <source>
        <dbReference type="ARBA" id="ARBA00022475"/>
    </source>
</evidence>
<sequence>MSPKHSTKDKENPFTKRREPFGFMLWLGVIGSSLLFAVIFIEYFLRMDGANWRFVALPDMFWLSTLVILFSSITLHEANLAFIQERFLHYRIFLAATLTLGITFMFLQGGGWIEMIENGSFNNINSSSGFIYLLTGLHLLHILIGVIYMGIIFRKALKNRTYVDSFVYSVNPPNRLQLKLITRYWHFVDILWVIVFLLLLSLSFFNIY</sequence>
<dbReference type="InterPro" id="IPR000298">
    <property type="entry name" value="Cyt_c_oxidase-like_su3"/>
</dbReference>
<evidence type="ECO:0000256" key="2">
    <source>
        <dbReference type="ARBA" id="ARBA00010581"/>
    </source>
</evidence>
<keyword evidence="4 7" id="KW-0812">Transmembrane</keyword>
<evidence type="ECO:0000256" key="5">
    <source>
        <dbReference type="ARBA" id="ARBA00022989"/>
    </source>
</evidence>
<name>A0A1H6WH97_9BACT</name>
<gene>
    <name evidence="10" type="ORF">SAMN04487995_3483</name>
</gene>
<feature type="transmembrane region" description="Helical" evidence="8">
    <location>
        <begin position="184"/>
        <end position="205"/>
    </location>
</feature>
<dbReference type="GO" id="GO:0019646">
    <property type="term" value="P:aerobic electron transport chain"/>
    <property type="evidence" value="ECO:0007669"/>
    <property type="project" value="InterPro"/>
</dbReference>
<dbReference type="Gene3D" id="1.20.120.80">
    <property type="entry name" value="Cytochrome c oxidase, subunit III, four-helix bundle"/>
    <property type="match status" value="1"/>
</dbReference>
<dbReference type="Proteomes" id="UP000199532">
    <property type="component" value="Unassembled WGS sequence"/>
</dbReference>
<evidence type="ECO:0000313" key="11">
    <source>
        <dbReference type="Proteomes" id="UP000199532"/>
    </source>
</evidence>
<keyword evidence="5 8" id="KW-1133">Transmembrane helix</keyword>
<feature type="transmembrane region" description="Helical" evidence="8">
    <location>
        <begin position="130"/>
        <end position="153"/>
    </location>
</feature>
<feature type="transmembrane region" description="Helical" evidence="8">
    <location>
        <begin position="21"/>
        <end position="41"/>
    </location>
</feature>
<dbReference type="PROSITE" id="PS50253">
    <property type="entry name" value="COX3"/>
    <property type="match status" value="1"/>
</dbReference>
<dbReference type="OrthoDB" id="9810850at2"/>
<organism evidence="10 11">
    <name type="scientific">Dyadobacter koreensis</name>
    <dbReference type="NCBI Taxonomy" id="408657"/>
    <lineage>
        <taxon>Bacteria</taxon>
        <taxon>Pseudomonadati</taxon>
        <taxon>Bacteroidota</taxon>
        <taxon>Cytophagia</taxon>
        <taxon>Cytophagales</taxon>
        <taxon>Spirosomataceae</taxon>
        <taxon>Dyadobacter</taxon>
    </lineage>
</organism>
<feature type="transmembrane region" description="Helical" evidence="8">
    <location>
        <begin position="90"/>
        <end position="110"/>
    </location>
</feature>
<dbReference type="STRING" id="408657.SAMN04487995_3483"/>
<feature type="transmembrane region" description="Helical" evidence="8">
    <location>
        <begin position="61"/>
        <end position="83"/>
    </location>
</feature>
<dbReference type="PANTHER" id="PTHR11403:SF2">
    <property type="entry name" value="CYTOCHROME BO(3) UBIQUINOL OXIDASE SUBUNIT 3"/>
    <property type="match status" value="1"/>
</dbReference>
<evidence type="ECO:0000256" key="6">
    <source>
        <dbReference type="ARBA" id="ARBA00023136"/>
    </source>
</evidence>
<keyword evidence="6 8" id="KW-0472">Membrane</keyword>
<comment type="similarity">
    <text evidence="2 7">Belongs to the cytochrome c oxidase subunit 3 family.</text>
</comment>
<reference evidence="10 11" key="1">
    <citation type="submission" date="2016-10" db="EMBL/GenBank/DDBJ databases">
        <authorList>
            <person name="de Groot N.N."/>
        </authorList>
    </citation>
    <scope>NUCLEOTIDE SEQUENCE [LARGE SCALE GENOMIC DNA]</scope>
    <source>
        <strain evidence="10 11">DSM 19938</strain>
    </source>
</reference>
<dbReference type="SUPFAM" id="SSF81452">
    <property type="entry name" value="Cytochrome c oxidase subunit III-like"/>
    <property type="match status" value="1"/>
</dbReference>
<evidence type="ECO:0000256" key="8">
    <source>
        <dbReference type="SAM" id="Phobius"/>
    </source>
</evidence>
<dbReference type="Pfam" id="PF00510">
    <property type="entry name" value="COX3"/>
    <property type="match status" value="1"/>
</dbReference>
<dbReference type="GO" id="GO:0005886">
    <property type="term" value="C:plasma membrane"/>
    <property type="evidence" value="ECO:0007669"/>
    <property type="project" value="UniProtKB-SubCell"/>
</dbReference>
<dbReference type="AlphaFoldDB" id="A0A1H6WH97"/>
<evidence type="ECO:0000313" key="10">
    <source>
        <dbReference type="EMBL" id="SEJ15086.1"/>
    </source>
</evidence>
<dbReference type="InterPro" id="IPR024791">
    <property type="entry name" value="Cyt_c/ubiquinol_Oxase_su3"/>
</dbReference>
<protein>
    <submittedName>
        <fullName evidence="10">Cytochrome c oxidase subunit 3</fullName>
    </submittedName>
</protein>
<keyword evidence="11" id="KW-1185">Reference proteome</keyword>
<evidence type="ECO:0000256" key="4">
    <source>
        <dbReference type="ARBA" id="ARBA00022692"/>
    </source>
</evidence>
<proteinExistence type="inferred from homology"/>